<evidence type="ECO:0000256" key="5">
    <source>
        <dbReference type="ARBA" id="ARBA00023077"/>
    </source>
</evidence>
<dbReference type="InterPro" id="IPR012910">
    <property type="entry name" value="Plug_dom"/>
</dbReference>
<dbReference type="AlphaFoldDB" id="A0A5B8W6L0"/>
<keyword evidence="4 8" id="KW-0812">Transmembrane</keyword>
<dbReference type="Pfam" id="PF13715">
    <property type="entry name" value="CarbopepD_reg_2"/>
    <property type="match status" value="1"/>
</dbReference>
<dbReference type="Gene3D" id="2.40.170.20">
    <property type="entry name" value="TonB-dependent receptor, beta-barrel domain"/>
    <property type="match status" value="1"/>
</dbReference>
<evidence type="ECO:0000313" key="12">
    <source>
        <dbReference type="EMBL" id="QEC78552.1"/>
    </source>
</evidence>
<keyword evidence="12" id="KW-0675">Receptor</keyword>
<organism evidence="12 13">
    <name type="scientific">Mucilaginibacter ginsenosidivorax</name>
    <dbReference type="NCBI Taxonomy" id="862126"/>
    <lineage>
        <taxon>Bacteria</taxon>
        <taxon>Pseudomonadati</taxon>
        <taxon>Bacteroidota</taxon>
        <taxon>Sphingobacteriia</taxon>
        <taxon>Sphingobacteriales</taxon>
        <taxon>Sphingobacteriaceae</taxon>
        <taxon>Mucilaginibacter</taxon>
    </lineage>
</organism>
<accession>A0A5B8W6L0</accession>
<dbReference type="NCBIfam" id="TIGR04056">
    <property type="entry name" value="OMP_RagA_SusC"/>
    <property type="match status" value="1"/>
</dbReference>
<evidence type="ECO:0000256" key="3">
    <source>
        <dbReference type="ARBA" id="ARBA00022452"/>
    </source>
</evidence>
<dbReference type="RefSeq" id="WP_147057301.1">
    <property type="nucleotide sequence ID" value="NZ_CP042437.1"/>
</dbReference>
<dbReference type="Proteomes" id="UP000321362">
    <property type="component" value="Chromosome"/>
</dbReference>
<dbReference type="EMBL" id="CP042437">
    <property type="protein sequence ID" value="QEC78552.1"/>
    <property type="molecule type" value="Genomic_DNA"/>
</dbReference>
<dbReference type="Gene3D" id="2.170.130.10">
    <property type="entry name" value="TonB-dependent receptor, plug domain"/>
    <property type="match status" value="1"/>
</dbReference>
<evidence type="ECO:0000313" key="13">
    <source>
        <dbReference type="Proteomes" id="UP000321362"/>
    </source>
</evidence>
<dbReference type="SUPFAM" id="SSF56935">
    <property type="entry name" value="Porins"/>
    <property type="match status" value="1"/>
</dbReference>
<dbReference type="GO" id="GO:0009279">
    <property type="term" value="C:cell outer membrane"/>
    <property type="evidence" value="ECO:0007669"/>
    <property type="project" value="UniProtKB-SubCell"/>
</dbReference>
<evidence type="ECO:0000256" key="8">
    <source>
        <dbReference type="PROSITE-ProRule" id="PRU01360"/>
    </source>
</evidence>
<dbReference type="NCBIfam" id="TIGR04057">
    <property type="entry name" value="SusC_RagA_signa"/>
    <property type="match status" value="1"/>
</dbReference>
<sequence length="1025" mass="111731">MKSITKYLPTWTGNKAGFFLIVLLTISGLAKAQTSIRISGQVSTQKGEPLAGVTVSLKGSTISTSTDAKGKYSISAAQGEGTLVFTYIGYIKREIVISGKTTIDIQLTEESKILDAVVVVAYGNTTQRTSTGSLQTVSAKELQDIPAAQVTQKLQGKLAGVQISQATGKPGQGIQVRIRGAASISAGSDPLYVVDGFPITGDISSINADEIETISVLKDAASTSLYGSRAANGVVLITTKHGKNGKTDILFNSYVGLQKVPQKGRPDMMDATEFAEFKKESFEDLGQPVPAAFQNPSQYGKGYDWYAAMLRSAIIENYSLTVNTGTERSSSSVTGSFFNQDGVLLNSNYKRFSLRANNDYNLTNNIKLGFNLAPSYVINNAPATDGLFYQGGGLINNALLTWPTLPIYNPDGSLTNNANGVFPTPNWINAIQQIENVTKTTRLLSNAYIQYQPIKGLTLKSSINIDLGQSAYDNFNPSTASKSFASLPPVTASGFESNNRYTSWLNENIATYKRTFGDHTFELLGGFTVQKTQSNYSQIRGTNYPDDRIHVIQSAVNIDRTNTYQDIQQYNLLSYLSRMTYNYKGRYLLSAALRRDGSSRFGSDNKYGNFPSVSVGWNVSDESFMQNISQVSLLKFRSSYGVTGNNNIGNYTQYANINSSNAIFGSTVASGTAVTSIGNRNLGWETTKQFDAGLDLAVFNNRITFTYDYYNKRTTHLLFNLPVAQESGFSNFISNVGELQFWGHEFSVNSSNLTGAFKWNSSFNIAFSDNKVLALSGLSDRIYGDHTITKVGGRIGQLYGLIQDGVYKNQADFDNSPKSVDSQVGTIKYRDVNGDGVITYGGDNDDRTVIGNPFPKFTYGITNNFVYKNFDLSIVGSGSYGNKIMSLLDEGTTNLDGVFNVLKDVKYRWRSPENPGAGKYGKTTGSTADERAWSSSHFIQSGSFFTIKNITLGYTIPLADNKYVKNVRLYTSVQQAFVFSKYKGANPEVSTDANGNPASALGQGLDYSAYPVPRTFTFGLSVGVR</sequence>
<proteinExistence type="inferred from homology"/>
<evidence type="ECO:0000259" key="11">
    <source>
        <dbReference type="Pfam" id="PF07715"/>
    </source>
</evidence>
<dbReference type="InterPro" id="IPR023997">
    <property type="entry name" value="TonB-dep_OMP_SusC/RagA_CS"/>
</dbReference>
<dbReference type="SUPFAM" id="SSF49464">
    <property type="entry name" value="Carboxypeptidase regulatory domain-like"/>
    <property type="match status" value="1"/>
</dbReference>
<dbReference type="InterPro" id="IPR039426">
    <property type="entry name" value="TonB-dep_rcpt-like"/>
</dbReference>
<dbReference type="InterPro" id="IPR023996">
    <property type="entry name" value="TonB-dep_OMP_SusC/RagA"/>
</dbReference>
<dbReference type="InterPro" id="IPR036942">
    <property type="entry name" value="Beta-barrel_TonB_sf"/>
</dbReference>
<keyword evidence="2 8" id="KW-0813">Transport</keyword>
<evidence type="ECO:0000256" key="6">
    <source>
        <dbReference type="ARBA" id="ARBA00023136"/>
    </source>
</evidence>
<dbReference type="KEGG" id="mgk:FSB76_22340"/>
<keyword evidence="13" id="KW-1185">Reference proteome</keyword>
<dbReference type="InterPro" id="IPR008969">
    <property type="entry name" value="CarboxyPept-like_regulatory"/>
</dbReference>
<keyword evidence="5 9" id="KW-0798">TonB box</keyword>
<comment type="subcellular location">
    <subcellularLocation>
        <location evidence="1 8">Cell outer membrane</location>
        <topology evidence="1 8">Multi-pass membrane protein</topology>
    </subcellularLocation>
</comment>
<keyword evidence="3 8" id="KW-1134">Transmembrane beta strand</keyword>
<evidence type="ECO:0000256" key="4">
    <source>
        <dbReference type="ARBA" id="ARBA00022692"/>
    </source>
</evidence>
<dbReference type="Pfam" id="PF07715">
    <property type="entry name" value="Plug"/>
    <property type="match status" value="1"/>
</dbReference>
<dbReference type="InterPro" id="IPR037066">
    <property type="entry name" value="Plug_dom_sf"/>
</dbReference>
<dbReference type="Gene3D" id="2.60.40.1120">
    <property type="entry name" value="Carboxypeptidase-like, regulatory domain"/>
    <property type="match status" value="1"/>
</dbReference>
<gene>
    <name evidence="12" type="ORF">FSB76_22340</name>
</gene>
<evidence type="ECO:0000256" key="9">
    <source>
        <dbReference type="RuleBase" id="RU003357"/>
    </source>
</evidence>
<dbReference type="OrthoDB" id="9768177at2"/>
<reference evidence="12 13" key="1">
    <citation type="journal article" date="2013" name="J. Microbiol.">
        <title>Mucilaginibacter ginsenosidivorax sp. nov., with ginsenoside converting activity isolated from sediment.</title>
        <authorList>
            <person name="Kim J.K."/>
            <person name="Choi T.E."/>
            <person name="Liu Q.M."/>
            <person name="Park H.Y."/>
            <person name="Yi T.H."/>
            <person name="Yoon M.H."/>
            <person name="Kim S.C."/>
            <person name="Im W.T."/>
        </authorList>
    </citation>
    <scope>NUCLEOTIDE SEQUENCE [LARGE SCALE GENOMIC DNA]</scope>
    <source>
        <strain evidence="12 13">KHI28</strain>
    </source>
</reference>
<evidence type="ECO:0000256" key="7">
    <source>
        <dbReference type="ARBA" id="ARBA00023237"/>
    </source>
</evidence>
<dbReference type="InterPro" id="IPR000531">
    <property type="entry name" value="Beta-barrel_TonB"/>
</dbReference>
<evidence type="ECO:0000259" key="10">
    <source>
        <dbReference type="Pfam" id="PF00593"/>
    </source>
</evidence>
<dbReference type="Pfam" id="PF00593">
    <property type="entry name" value="TonB_dep_Rec_b-barrel"/>
    <property type="match status" value="1"/>
</dbReference>
<protein>
    <submittedName>
        <fullName evidence="12">TonB-dependent receptor</fullName>
    </submittedName>
</protein>
<name>A0A5B8W6L0_9SPHI</name>
<keyword evidence="7 8" id="KW-0998">Cell outer membrane</keyword>
<dbReference type="PROSITE" id="PS52016">
    <property type="entry name" value="TONB_DEPENDENT_REC_3"/>
    <property type="match status" value="1"/>
</dbReference>
<evidence type="ECO:0000256" key="1">
    <source>
        <dbReference type="ARBA" id="ARBA00004571"/>
    </source>
</evidence>
<feature type="domain" description="TonB-dependent receptor plug" evidence="11">
    <location>
        <begin position="127"/>
        <end position="234"/>
    </location>
</feature>
<keyword evidence="6 8" id="KW-0472">Membrane</keyword>
<comment type="similarity">
    <text evidence="8 9">Belongs to the TonB-dependent receptor family.</text>
</comment>
<feature type="domain" description="TonB-dependent receptor-like beta-barrel" evidence="10">
    <location>
        <begin position="400"/>
        <end position="973"/>
    </location>
</feature>
<evidence type="ECO:0000256" key="2">
    <source>
        <dbReference type="ARBA" id="ARBA00022448"/>
    </source>
</evidence>